<organism evidence="3 4">
    <name type="scientific">Paramicrosporidium saccamoebae</name>
    <dbReference type="NCBI Taxonomy" id="1246581"/>
    <lineage>
        <taxon>Eukaryota</taxon>
        <taxon>Fungi</taxon>
        <taxon>Fungi incertae sedis</taxon>
        <taxon>Cryptomycota</taxon>
        <taxon>Cryptomycota incertae sedis</taxon>
        <taxon>Paramicrosporidium</taxon>
    </lineage>
</organism>
<dbReference type="GO" id="GO:0031145">
    <property type="term" value="P:anaphase-promoting complex-dependent catabolic process"/>
    <property type="evidence" value="ECO:0007669"/>
    <property type="project" value="TreeGrafter"/>
</dbReference>
<dbReference type="Proteomes" id="UP000240830">
    <property type="component" value="Unassembled WGS sequence"/>
</dbReference>
<dbReference type="GO" id="GO:0051301">
    <property type="term" value="P:cell division"/>
    <property type="evidence" value="ECO:0007669"/>
    <property type="project" value="TreeGrafter"/>
</dbReference>
<evidence type="ECO:0000256" key="1">
    <source>
        <dbReference type="ARBA" id="ARBA00022803"/>
    </source>
</evidence>
<dbReference type="PANTHER" id="PTHR12558">
    <property type="entry name" value="CELL DIVISION CYCLE 16,23,27"/>
    <property type="match status" value="1"/>
</dbReference>
<dbReference type="SUPFAM" id="SSF48452">
    <property type="entry name" value="TPR-like"/>
    <property type="match status" value="2"/>
</dbReference>
<dbReference type="GO" id="GO:0045842">
    <property type="term" value="P:positive regulation of mitotic metaphase/anaphase transition"/>
    <property type="evidence" value="ECO:0007669"/>
    <property type="project" value="TreeGrafter"/>
</dbReference>
<dbReference type="PROSITE" id="PS50005">
    <property type="entry name" value="TPR"/>
    <property type="match status" value="3"/>
</dbReference>
<dbReference type="GO" id="GO:0016567">
    <property type="term" value="P:protein ubiquitination"/>
    <property type="evidence" value="ECO:0007669"/>
    <property type="project" value="TreeGrafter"/>
</dbReference>
<evidence type="ECO:0000313" key="4">
    <source>
        <dbReference type="Proteomes" id="UP000240830"/>
    </source>
</evidence>
<dbReference type="Gene3D" id="1.25.40.10">
    <property type="entry name" value="Tetratricopeptide repeat domain"/>
    <property type="match status" value="2"/>
</dbReference>
<evidence type="ECO:0000256" key="2">
    <source>
        <dbReference type="PROSITE-ProRule" id="PRU00339"/>
    </source>
</evidence>
<protein>
    <submittedName>
        <fullName evidence="3">Anaphase-promoting complex subunit Apc8</fullName>
    </submittedName>
</protein>
<gene>
    <name evidence="3" type="ORF">PSACC_03214</name>
</gene>
<comment type="caution">
    <text evidence="3">The sequence shown here is derived from an EMBL/GenBank/DDBJ whole genome shotgun (WGS) entry which is preliminary data.</text>
</comment>
<dbReference type="Pfam" id="PF12895">
    <property type="entry name" value="ANAPC3"/>
    <property type="match status" value="1"/>
</dbReference>
<reference evidence="3 4" key="1">
    <citation type="submission" date="2016-10" db="EMBL/GenBank/DDBJ databases">
        <title>The genome of Paramicrosporidium saccamoebae is the missing link in understanding Cryptomycota and Microsporidia evolution.</title>
        <authorList>
            <person name="Quandt C.A."/>
            <person name="Beaudet D."/>
            <person name="Corsaro D."/>
            <person name="Michel R."/>
            <person name="Corradi N."/>
            <person name="James T."/>
        </authorList>
    </citation>
    <scope>NUCLEOTIDE SEQUENCE [LARGE SCALE GENOMIC DNA]</scope>
    <source>
        <strain evidence="3 4">KSL3</strain>
    </source>
</reference>
<accession>A0A2H9TGS4</accession>
<feature type="repeat" description="TPR" evidence="2">
    <location>
        <begin position="230"/>
        <end position="263"/>
    </location>
</feature>
<evidence type="ECO:0000313" key="3">
    <source>
        <dbReference type="EMBL" id="PJF16977.1"/>
    </source>
</evidence>
<dbReference type="STRING" id="1246581.A0A2H9TGS4"/>
<feature type="repeat" description="TPR" evidence="2">
    <location>
        <begin position="264"/>
        <end position="297"/>
    </location>
</feature>
<sequence length="382" mass="43806">MYENRMKNYSSAFNHARESFILNPYCYETWEQLATAIAQLPEFNLDIPDHPMSSLFLLYLQGTWRINIWSSNIHAPSILRNLHFTRLQIAGLHYHKLENHKAEEIYEQILETHSCSLDGMDFYSDILFLKGQKSDLQELMNRAYAIKELHPVTCHISGNYHSLCGDHEKAAVYFRRATRLNPKRSSAWILAAQQYLELRQPEAAIDCYLRATGIFDYICTNGLEINPNDFRGWFGLGQIYELLDSLPLALEFFSRACRLAPNDHRAYTGLGNCFLLNGQLGQALTAFQKAIECRDAPTDVYLSLGAVYIKMKKLQEAISHFRYYLDSNPAILNSPEPVTDPTLQAAILSVAKDDQSKGDYLKATLWFSLLSRSHGQVRWGPY</sequence>
<dbReference type="PANTHER" id="PTHR12558:SF10">
    <property type="entry name" value="CELL DIVISION CYCLE PROTEIN 23 HOMOLOG"/>
    <property type="match status" value="1"/>
</dbReference>
<dbReference type="AlphaFoldDB" id="A0A2H9TGS4"/>
<dbReference type="SMART" id="SM00028">
    <property type="entry name" value="TPR"/>
    <property type="match status" value="5"/>
</dbReference>
<dbReference type="GO" id="GO:0005680">
    <property type="term" value="C:anaphase-promoting complex"/>
    <property type="evidence" value="ECO:0007669"/>
    <property type="project" value="TreeGrafter"/>
</dbReference>
<dbReference type="InterPro" id="IPR019734">
    <property type="entry name" value="TPR_rpt"/>
</dbReference>
<dbReference type="EMBL" id="MTSL01000199">
    <property type="protein sequence ID" value="PJF16977.1"/>
    <property type="molecule type" value="Genomic_DNA"/>
</dbReference>
<dbReference type="Pfam" id="PF13432">
    <property type="entry name" value="TPR_16"/>
    <property type="match status" value="1"/>
</dbReference>
<name>A0A2H9TGS4_9FUNG</name>
<keyword evidence="1 2" id="KW-0802">TPR repeat</keyword>
<dbReference type="OrthoDB" id="10262026at2759"/>
<feature type="repeat" description="TPR" evidence="2">
    <location>
        <begin position="298"/>
        <end position="331"/>
    </location>
</feature>
<proteinExistence type="predicted"/>
<keyword evidence="4" id="KW-1185">Reference proteome</keyword>
<dbReference type="InterPro" id="IPR011990">
    <property type="entry name" value="TPR-like_helical_dom_sf"/>
</dbReference>